<dbReference type="AlphaFoldDB" id="A0A915K4R9"/>
<keyword evidence="2" id="KW-1185">Reference proteome</keyword>
<name>A0A915K4R9_ROMCU</name>
<protein>
    <submittedName>
        <fullName evidence="3">Uncharacterized protein</fullName>
    </submittedName>
</protein>
<proteinExistence type="predicted"/>
<sequence>MLVAMISKGCLGWIRNSGEGGDIRGLANSSFCCPLWQGNDLSSLASSWSVKLRSVAAVATWQWALGWAYPSVCFSIAMSWFGPSLMLFGILFIKSSGQ</sequence>
<keyword evidence="1" id="KW-1133">Transmembrane helix</keyword>
<keyword evidence="1" id="KW-0812">Transmembrane</keyword>
<reference evidence="3" key="1">
    <citation type="submission" date="2022-11" db="UniProtKB">
        <authorList>
            <consortium name="WormBaseParasite"/>
        </authorList>
    </citation>
    <scope>IDENTIFICATION</scope>
</reference>
<feature type="transmembrane region" description="Helical" evidence="1">
    <location>
        <begin position="67"/>
        <end position="93"/>
    </location>
</feature>
<keyword evidence="1" id="KW-0472">Membrane</keyword>
<evidence type="ECO:0000313" key="2">
    <source>
        <dbReference type="Proteomes" id="UP000887565"/>
    </source>
</evidence>
<dbReference type="Proteomes" id="UP000887565">
    <property type="component" value="Unplaced"/>
</dbReference>
<dbReference type="WBParaSite" id="nRc.2.0.1.t33716-RA">
    <property type="protein sequence ID" value="nRc.2.0.1.t33716-RA"/>
    <property type="gene ID" value="nRc.2.0.1.g33716"/>
</dbReference>
<evidence type="ECO:0000313" key="3">
    <source>
        <dbReference type="WBParaSite" id="nRc.2.0.1.t33716-RA"/>
    </source>
</evidence>
<evidence type="ECO:0000256" key="1">
    <source>
        <dbReference type="SAM" id="Phobius"/>
    </source>
</evidence>
<accession>A0A915K4R9</accession>
<organism evidence="2 3">
    <name type="scientific">Romanomermis culicivorax</name>
    <name type="common">Nematode worm</name>
    <dbReference type="NCBI Taxonomy" id="13658"/>
    <lineage>
        <taxon>Eukaryota</taxon>
        <taxon>Metazoa</taxon>
        <taxon>Ecdysozoa</taxon>
        <taxon>Nematoda</taxon>
        <taxon>Enoplea</taxon>
        <taxon>Dorylaimia</taxon>
        <taxon>Mermithida</taxon>
        <taxon>Mermithoidea</taxon>
        <taxon>Mermithidae</taxon>
        <taxon>Romanomermis</taxon>
    </lineage>
</organism>